<gene>
    <name evidence="1" type="ORF">EKO27_g11776</name>
</gene>
<keyword evidence="2" id="KW-1185">Reference proteome</keyword>
<evidence type="ECO:0000313" key="2">
    <source>
        <dbReference type="Proteomes" id="UP000286045"/>
    </source>
</evidence>
<protein>
    <submittedName>
        <fullName evidence="1">Uncharacterized protein</fullName>
    </submittedName>
</protein>
<reference evidence="1 2" key="1">
    <citation type="submission" date="2018-12" db="EMBL/GenBank/DDBJ databases">
        <title>Draft genome sequence of Xylaria grammica IHI A82.</title>
        <authorList>
            <person name="Buettner E."/>
            <person name="Kellner H."/>
        </authorList>
    </citation>
    <scope>NUCLEOTIDE SEQUENCE [LARGE SCALE GENOMIC DNA]</scope>
    <source>
        <strain evidence="1 2">IHI A82</strain>
    </source>
</reference>
<dbReference type="Gene3D" id="3.40.50.1820">
    <property type="entry name" value="alpha/beta hydrolase"/>
    <property type="match status" value="1"/>
</dbReference>
<evidence type="ECO:0000313" key="1">
    <source>
        <dbReference type="EMBL" id="RWA03327.1"/>
    </source>
</evidence>
<comment type="caution">
    <text evidence="1">The sequence shown here is derived from an EMBL/GenBank/DDBJ whole genome shotgun (WGS) entry which is preliminary data.</text>
</comment>
<dbReference type="STRING" id="363999.A0A439CME6"/>
<dbReference type="InterPro" id="IPR029058">
    <property type="entry name" value="AB_hydrolase_fold"/>
</dbReference>
<dbReference type="Proteomes" id="UP000286045">
    <property type="component" value="Unassembled WGS sequence"/>
</dbReference>
<dbReference type="EMBL" id="RYZI01000836">
    <property type="protein sequence ID" value="RWA03327.1"/>
    <property type="molecule type" value="Genomic_DNA"/>
</dbReference>
<name>A0A439CME6_9PEZI</name>
<dbReference type="AlphaFoldDB" id="A0A439CME6"/>
<dbReference type="SUPFAM" id="SSF53474">
    <property type="entry name" value="alpha/beta-Hydrolases"/>
    <property type="match status" value="1"/>
</dbReference>
<accession>A0A439CME6</accession>
<organism evidence="1 2">
    <name type="scientific">Xylaria grammica</name>
    <dbReference type="NCBI Taxonomy" id="363999"/>
    <lineage>
        <taxon>Eukaryota</taxon>
        <taxon>Fungi</taxon>
        <taxon>Dikarya</taxon>
        <taxon>Ascomycota</taxon>
        <taxon>Pezizomycotina</taxon>
        <taxon>Sordariomycetes</taxon>
        <taxon>Xylariomycetidae</taxon>
        <taxon>Xylariales</taxon>
        <taxon>Xylariaceae</taxon>
        <taxon>Xylaria</taxon>
    </lineage>
</organism>
<sequence length="175" mass="19381">AGPPLGLRLRVDARRREVRHAPRYGAGASAPGGYYAVRAAHTHREELVGAVAQGAGSHYFFDPAWLERADGHEYPFKLLPALALKHGFSDVDEYLRRALKRFSLLETGVLEKPSTRLLLVNGTLDGLMPIEDSTLLFEYGSPKEARFFPGALHMGYPLANSSVYPWMEEVMASVK</sequence>
<feature type="non-terminal residue" evidence="1">
    <location>
        <position position="1"/>
    </location>
</feature>
<proteinExistence type="predicted"/>